<evidence type="ECO:0000313" key="2">
    <source>
        <dbReference type="Proteomes" id="UP000654075"/>
    </source>
</evidence>
<dbReference type="Proteomes" id="UP000654075">
    <property type="component" value="Unassembled WGS sequence"/>
</dbReference>
<dbReference type="AlphaFoldDB" id="A0A813ERZ9"/>
<gene>
    <name evidence="1" type="ORF">PGLA1383_LOCUS21320</name>
</gene>
<organism evidence="1 2">
    <name type="scientific">Polarella glacialis</name>
    <name type="common">Dinoflagellate</name>
    <dbReference type="NCBI Taxonomy" id="89957"/>
    <lineage>
        <taxon>Eukaryota</taxon>
        <taxon>Sar</taxon>
        <taxon>Alveolata</taxon>
        <taxon>Dinophyceae</taxon>
        <taxon>Suessiales</taxon>
        <taxon>Suessiaceae</taxon>
        <taxon>Polarella</taxon>
    </lineage>
</organism>
<evidence type="ECO:0000313" key="1">
    <source>
        <dbReference type="EMBL" id="CAE8603100.1"/>
    </source>
</evidence>
<keyword evidence="2" id="KW-1185">Reference proteome</keyword>
<comment type="caution">
    <text evidence="1">The sequence shown here is derived from an EMBL/GenBank/DDBJ whole genome shotgun (WGS) entry which is preliminary data.</text>
</comment>
<accession>A0A813ERZ9</accession>
<name>A0A813ERZ9_POLGL</name>
<proteinExistence type="predicted"/>
<protein>
    <submittedName>
        <fullName evidence="1">Uncharacterized protein</fullName>
    </submittedName>
</protein>
<sequence>MESEVLSRHGFQSDLDAVVRTRRPTMPWEAAPMVSIALGARDFTPWLAFGMSVSSQPAATGLRAKQALTVAYMPRVKAKRRRIMDEAAGMTSDDLVARLFSGWLVVIQHDAHASRVGRQILALQDSAESEFKIHELMEDLFAVKSSSTLSARLTAIQLYLHEQLKADPSRLYLPIVEQELYE</sequence>
<dbReference type="EMBL" id="CAJNNV010015035">
    <property type="protein sequence ID" value="CAE8603100.1"/>
    <property type="molecule type" value="Genomic_DNA"/>
</dbReference>
<reference evidence="1" key="1">
    <citation type="submission" date="2021-02" db="EMBL/GenBank/DDBJ databases">
        <authorList>
            <person name="Dougan E. K."/>
            <person name="Rhodes N."/>
            <person name="Thang M."/>
            <person name="Chan C."/>
        </authorList>
    </citation>
    <scope>NUCLEOTIDE SEQUENCE</scope>
</reference>